<dbReference type="Gene3D" id="3.20.20.80">
    <property type="entry name" value="Glycosidases"/>
    <property type="match status" value="1"/>
</dbReference>
<protein>
    <submittedName>
        <fullName evidence="1">Beta-glucosidase</fullName>
    </submittedName>
</protein>
<organism evidence="1 2">
    <name type="scientific">Azotobacter bryophylli</name>
    <dbReference type="NCBI Taxonomy" id="1986537"/>
    <lineage>
        <taxon>Bacteria</taxon>
        <taxon>Pseudomonadati</taxon>
        <taxon>Pseudomonadota</taxon>
        <taxon>Gammaproteobacteria</taxon>
        <taxon>Pseudomonadales</taxon>
        <taxon>Pseudomonadaceae</taxon>
        <taxon>Azotobacter</taxon>
    </lineage>
</organism>
<dbReference type="Proteomes" id="UP001595457">
    <property type="component" value="Unassembled WGS sequence"/>
</dbReference>
<accession>A0ABV7AWZ2</accession>
<keyword evidence="2" id="KW-1185">Reference proteome</keyword>
<evidence type="ECO:0000313" key="2">
    <source>
        <dbReference type="Proteomes" id="UP001595457"/>
    </source>
</evidence>
<evidence type="ECO:0000313" key="1">
    <source>
        <dbReference type="EMBL" id="MFC2973330.1"/>
    </source>
</evidence>
<name>A0ABV7AWZ2_9GAMM</name>
<dbReference type="EMBL" id="JBHRSJ010000029">
    <property type="protein sequence ID" value="MFC2973330.1"/>
    <property type="molecule type" value="Genomic_DNA"/>
</dbReference>
<sequence length="384" mass="43749">MYRPSLFASFFQGGFECSSHRRHDGRRLDLIAATGHDRHAAADYALMVEHDLLTVRDGLRWHLIERSPGVYDWSSFLPMLRASRRLGLQVIWDVCHYGWPDDLDIWRPAFVERFARFAAAAARLLRDEGVERPFYSPINEISYWAWAGGDQAMFNPMTRGRAQELKHQLVRANIAAIEAIRTVEPCARFVQVDPVIQVLPLPGRPESGETAEAHRVAMYEAWDLLTGRAWPGLGGRPEYLDILGINYYSDNQWFLGGETVRVGHPAYRPFQGILAELYRRYRRPILIAETGAEGEARAPWLRYVAAETFAAMQRDVPVEGICLYPVQDYPGWSNERHCPTGLIGVPDSHGRRELYVPLQTELLARQAALARLLDDQPNSPHHLP</sequence>
<dbReference type="SUPFAM" id="SSF51445">
    <property type="entry name" value="(Trans)glycosidases"/>
    <property type="match status" value="1"/>
</dbReference>
<dbReference type="RefSeq" id="WP_377815015.1">
    <property type="nucleotide sequence ID" value="NZ_JBHRSJ010000029.1"/>
</dbReference>
<comment type="caution">
    <text evidence="1">The sequence shown here is derived from an EMBL/GenBank/DDBJ whole genome shotgun (WGS) entry which is preliminary data.</text>
</comment>
<dbReference type="InterPro" id="IPR017853">
    <property type="entry name" value="GH"/>
</dbReference>
<gene>
    <name evidence="1" type="ORF">ACFOJE_14065</name>
</gene>
<proteinExistence type="predicted"/>
<reference evidence="2" key="1">
    <citation type="journal article" date="2019" name="Int. J. Syst. Evol. Microbiol.">
        <title>The Global Catalogue of Microorganisms (GCM) 10K type strain sequencing project: providing services to taxonomists for standard genome sequencing and annotation.</title>
        <authorList>
            <consortium name="The Broad Institute Genomics Platform"/>
            <consortium name="The Broad Institute Genome Sequencing Center for Infectious Disease"/>
            <person name="Wu L."/>
            <person name="Ma J."/>
        </authorList>
    </citation>
    <scope>NUCLEOTIDE SEQUENCE [LARGE SCALE GENOMIC DNA]</scope>
    <source>
        <strain evidence="2">KCTC 62195</strain>
    </source>
</reference>